<gene>
    <name evidence="1" type="ordered locus">gsl2270</name>
</gene>
<reference evidence="1 2" key="1">
    <citation type="journal article" date="2003" name="DNA Res.">
        <title>Complete genome structure of Gloeobacter violaceus PCC 7421, a cyanobacterium that lacks thylakoids.</title>
        <authorList>
            <person name="Nakamura Y."/>
            <person name="Kaneko T."/>
            <person name="Sato S."/>
            <person name="Mimuro M."/>
            <person name="Miyashita H."/>
            <person name="Tsuchiya T."/>
            <person name="Sasamoto S."/>
            <person name="Watanabe A."/>
            <person name="Kawashima K."/>
            <person name="Kishida Y."/>
            <person name="Kiyokawa C."/>
            <person name="Kohara M."/>
            <person name="Matsumoto M."/>
            <person name="Matsuno A."/>
            <person name="Nakazaki N."/>
            <person name="Shimpo S."/>
            <person name="Takeuchi C."/>
            <person name="Yamada M."/>
            <person name="Tabata S."/>
        </authorList>
    </citation>
    <scope>NUCLEOTIDE SEQUENCE [LARGE SCALE GENOMIC DNA]</scope>
    <source>
        <strain evidence="2">ATCC 29082 / PCC 7421</strain>
    </source>
</reference>
<accession>Q7NIB3</accession>
<dbReference type="AlphaFoldDB" id="Q7NIB3"/>
<reference evidence="1 2" key="2">
    <citation type="journal article" date="2003" name="DNA Res.">
        <title>Complete genome structure of Gloeobacter violaceus PCC 7421, a cyanobacterium that lacks thylakoids (supplement).</title>
        <authorList>
            <person name="Nakamura Y."/>
            <person name="Kaneko T."/>
            <person name="Sato S."/>
            <person name="Mimuro M."/>
            <person name="Miyashita H."/>
            <person name="Tsuchiya T."/>
            <person name="Sasamoto S."/>
            <person name="Watanabe A."/>
            <person name="Kawashima K."/>
            <person name="Kishida Y."/>
            <person name="Kiyokawa C."/>
            <person name="Kohara M."/>
            <person name="Matsumoto M."/>
            <person name="Matsuno A."/>
            <person name="Nakazaki N."/>
            <person name="Shimpo S."/>
            <person name="Takeuchi C."/>
            <person name="Yamada M."/>
            <person name="Tabata S."/>
        </authorList>
    </citation>
    <scope>NUCLEOTIDE SEQUENCE [LARGE SCALE GENOMIC DNA]</scope>
    <source>
        <strain evidence="2">ATCC 29082 / PCC 7421</strain>
    </source>
</reference>
<name>Q7NIB3_GLOVI</name>
<dbReference type="InParanoid" id="Q7NIB3"/>
<evidence type="ECO:0000313" key="1">
    <source>
        <dbReference type="EMBL" id="BAC90211.1"/>
    </source>
</evidence>
<dbReference type="OrthoDB" id="9810590at2"/>
<protein>
    <submittedName>
        <fullName evidence="1">Gsl2270 protein</fullName>
    </submittedName>
</protein>
<dbReference type="EMBL" id="BA000045">
    <property type="protein sequence ID" value="BAC90211.1"/>
    <property type="molecule type" value="Genomic_DNA"/>
</dbReference>
<dbReference type="STRING" id="251221.gene:10759765"/>
<proteinExistence type="predicted"/>
<dbReference type="EnsemblBacteria" id="BAC90211">
    <property type="protein sequence ID" value="BAC90211"/>
    <property type="gene ID" value="BAC90211"/>
</dbReference>
<dbReference type="HOGENOM" id="CLU_2601110_0_0_3"/>
<sequence length="79" mass="8885">MEDSSVHTTEQLKKGTVYRVLPDGHGFVQDVASKYQYVFSVTALQNYRGESVGELALRKGTEVHFRAVGDRVAYLELVH</sequence>
<organism evidence="1 2">
    <name type="scientific">Gloeobacter violaceus (strain ATCC 29082 / PCC 7421)</name>
    <dbReference type="NCBI Taxonomy" id="251221"/>
    <lineage>
        <taxon>Bacteria</taxon>
        <taxon>Bacillati</taxon>
        <taxon>Cyanobacteriota</taxon>
        <taxon>Cyanophyceae</taxon>
        <taxon>Gloeobacterales</taxon>
        <taxon>Gloeobacteraceae</taxon>
        <taxon>Gloeobacter</taxon>
    </lineage>
</organism>
<dbReference type="Proteomes" id="UP000000557">
    <property type="component" value="Chromosome"/>
</dbReference>
<evidence type="ECO:0000313" key="2">
    <source>
        <dbReference type="Proteomes" id="UP000000557"/>
    </source>
</evidence>
<keyword evidence="2" id="KW-1185">Reference proteome</keyword>
<dbReference type="KEGG" id="gvi:gsl2270"/>